<reference evidence="9" key="2">
    <citation type="submission" date="2015-01" db="EMBL/GenBank/DDBJ databases">
        <title>Evolutionary Origins and Diversification of the Mycorrhizal Mutualists.</title>
        <authorList>
            <consortium name="DOE Joint Genome Institute"/>
            <consortium name="Mycorrhizal Genomics Consortium"/>
            <person name="Kohler A."/>
            <person name="Kuo A."/>
            <person name="Nagy L.G."/>
            <person name="Floudas D."/>
            <person name="Copeland A."/>
            <person name="Barry K.W."/>
            <person name="Cichocki N."/>
            <person name="Veneault-Fourrey C."/>
            <person name="LaButti K."/>
            <person name="Lindquist E.A."/>
            <person name="Lipzen A."/>
            <person name="Lundell T."/>
            <person name="Morin E."/>
            <person name="Murat C."/>
            <person name="Riley R."/>
            <person name="Ohm R."/>
            <person name="Sun H."/>
            <person name="Tunlid A."/>
            <person name="Henrissat B."/>
            <person name="Grigoriev I.V."/>
            <person name="Hibbett D.S."/>
            <person name="Martin F."/>
        </authorList>
    </citation>
    <scope>NUCLEOTIDE SEQUENCE [LARGE SCALE GENOMIC DNA]</scope>
    <source>
        <strain evidence="9">Foug A</strain>
    </source>
</reference>
<dbReference type="GO" id="GO:0016020">
    <property type="term" value="C:membrane"/>
    <property type="evidence" value="ECO:0007669"/>
    <property type="project" value="UniProtKB-SubCell"/>
</dbReference>
<evidence type="ECO:0000259" key="7">
    <source>
        <dbReference type="PROSITE" id="PS50850"/>
    </source>
</evidence>
<dbReference type="HOGENOM" id="CLU_001265_52_3_1"/>
<dbReference type="PANTHER" id="PTHR23511:SF5">
    <property type="entry name" value="MAJOR FACILITATOR-TYPE TRANSPORTER HXNZ-RELATED"/>
    <property type="match status" value="1"/>
</dbReference>
<protein>
    <recommendedName>
        <fullName evidence="7">Major facilitator superfamily (MFS) profile domain-containing protein</fullName>
    </recommendedName>
</protein>
<name>A0A0C3DCR8_9AGAM</name>
<dbReference type="Gene3D" id="1.20.1250.20">
    <property type="entry name" value="MFS general substrate transporter like domains"/>
    <property type="match status" value="2"/>
</dbReference>
<feature type="transmembrane region" description="Helical" evidence="6">
    <location>
        <begin position="389"/>
        <end position="414"/>
    </location>
</feature>
<evidence type="ECO:0000313" key="8">
    <source>
        <dbReference type="EMBL" id="KIM54189.1"/>
    </source>
</evidence>
<dbReference type="PANTHER" id="PTHR23511">
    <property type="entry name" value="SYNAPTIC VESICLE GLYCOPROTEIN 2"/>
    <property type="match status" value="1"/>
</dbReference>
<evidence type="ECO:0000256" key="3">
    <source>
        <dbReference type="ARBA" id="ARBA00022692"/>
    </source>
</evidence>
<keyword evidence="9" id="KW-1185">Reference proteome</keyword>
<evidence type="ECO:0000256" key="6">
    <source>
        <dbReference type="SAM" id="Phobius"/>
    </source>
</evidence>
<dbReference type="SUPFAM" id="SSF103473">
    <property type="entry name" value="MFS general substrate transporter"/>
    <property type="match status" value="1"/>
</dbReference>
<dbReference type="Pfam" id="PF00083">
    <property type="entry name" value="Sugar_tr"/>
    <property type="match status" value="1"/>
</dbReference>
<dbReference type="AlphaFoldDB" id="A0A0C3DCR8"/>
<dbReference type="OrthoDB" id="4139357at2759"/>
<dbReference type="InterPro" id="IPR005828">
    <property type="entry name" value="MFS_sugar_transport-like"/>
</dbReference>
<feature type="transmembrane region" description="Helical" evidence="6">
    <location>
        <begin position="523"/>
        <end position="546"/>
    </location>
</feature>
<dbReference type="Proteomes" id="UP000053989">
    <property type="component" value="Unassembled WGS sequence"/>
</dbReference>
<evidence type="ECO:0000313" key="9">
    <source>
        <dbReference type="Proteomes" id="UP000053989"/>
    </source>
</evidence>
<gene>
    <name evidence="8" type="ORF">SCLCIDRAFT_1222239</name>
</gene>
<feature type="transmembrane region" description="Helical" evidence="6">
    <location>
        <begin position="154"/>
        <end position="175"/>
    </location>
</feature>
<evidence type="ECO:0000256" key="2">
    <source>
        <dbReference type="ARBA" id="ARBA00022448"/>
    </source>
</evidence>
<evidence type="ECO:0000256" key="1">
    <source>
        <dbReference type="ARBA" id="ARBA00004141"/>
    </source>
</evidence>
<dbReference type="STRING" id="1036808.A0A0C3DCR8"/>
<keyword evidence="2" id="KW-0813">Transport</keyword>
<feature type="transmembrane region" description="Helical" evidence="6">
    <location>
        <begin position="434"/>
        <end position="454"/>
    </location>
</feature>
<dbReference type="InParanoid" id="A0A0C3DCR8"/>
<dbReference type="PROSITE" id="PS50850">
    <property type="entry name" value="MFS"/>
    <property type="match status" value="1"/>
</dbReference>
<proteinExistence type="predicted"/>
<evidence type="ECO:0000256" key="5">
    <source>
        <dbReference type="ARBA" id="ARBA00023136"/>
    </source>
</evidence>
<accession>A0A0C3DCR8</accession>
<dbReference type="InterPro" id="IPR036259">
    <property type="entry name" value="MFS_trans_sf"/>
</dbReference>
<dbReference type="InterPro" id="IPR020846">
    <property type="entry name" value="MFS_dom"/>
</dbReference>
<keyword evidence="5 6" id="KW-0472">Membrane</keyword>
<sequence>MWIQAMAIVLPRVQQHFSVPDSLIGALSSSMFAGMMIGAVGWGTCSDIIGRSAAFNATLFFTSLFGMLASFSRSFWMLCALQFFLGSAVGGSMPTDGTLLLEHMPGDKQYLVTALSVFFSLGSVLSAFVGLLTIPKHSCLPSQPCDISTDNKGWRYMFVTLSLITLCMFLARILFFRLHESPRYLVHAGRHQEALENLQLISRFNGSEISLEIEDVCDRRPPEPAPEANGFASSGERAPFLSPFAVPEASSHPPIMTLFDASAGGNTSPTGNGTPVQPAGEEAMIGYRATDESPNSLDNHSFATPVEEVPQYLPNAQHEEVSSTRADGRIGPVNTEAKWRRLLRSQQYPPERRSGSRPSSIIVEEMEKRLGGRLTRWTDRFRKVLSPEWFATTILVWGMWLFISLAYTIFNVYFPKLLELSSSGDGAPRSLEDNLWDVVIFTLGGCPGPILGAYMVEGPLGRRGSLAAMTALTAMSCFMFVQVRGPLLIRLSSLGISLSSTTMYAVLYGWTPEIFGTEVRGTACGMASALSRVGGMIGPLLGGALLVINPAFLVYCSIVVYIFATAFVLLLRETNMHRGERSNAH</sequence>
<feature type="transmembrane region" description="Helical" evidence="6">
    <location>
        <begin position="111"/>
        <end position="134"/>
    </location>
</feature>
<feature type="transmembrane region" description="Helical" evidence="6">
    <location>
        <begin position="466"/>
        <end position="483"/>
    </location>
</feature>
<keyword evidence="3 6" id="KW-0812">Transmembrane</keyword>
<evidence type="ECO:0000256" key="4">
    <source>
        <dbReference type="ARBA" id="ARBA00022989"/>
    </source>
</evidence>
<feature type="transmembrane region" description="Helical" evidence="6">
    <location>
        <begin position="552"/>
        <end position="571"/>
    </location>
</feature>
<organism evidence="8 9">
    <name type="scientific">Scleroderma citrinum Foug A</name>
    <dbReference type="NCBI Taxonomy" id="1036808"/>
    <lineage>
        <taxon>Eukaryota</taxon>
        <taxon>Fungi</taxon>
        <taxon>Dikarya</taxon>
        <taxon>Basidiomycota</taxon>
        <taxon>Agaricomycotina</taxon>
        <taxon>Agaricomycetes</taxon>
        <taxon>Agaricomycetidae</taxon>
        <taxon>Boletales</taxon>
        <taxon>Sclerodermatineae</taxon>
        <taxon>Sclerodermataceae</taxon>
        <taxon>Scleroderma</taxon>
    </lineage>
</organism>
<comment type="subcellular location">
    <subcellularLocation>
        <location evidence="1">Membrane</location>
        <topology evidence="1">Multi-pass membrane protein</topology>
    </subcellularLocation>
</comment>
<feature type="transmembrane region" description="Helical" evidence="6">
    <location>
        <begin position="489"/>
        <end position="511"/>
    </location>
</feature>
<feature type="domain" description="Major facilitator superfamily (MFS) profile" evidence="7">
    <location>
        <begin position="1"/>
        <end position="574"/>
    </location>
</feature>
<dbReference type="GO" id="GO:0022857">
    <property type="term" value="F:transmembrane transporter activity"/>
    <property type="evidence" value="ECO:0007669"/>
    <property type="project" value="InterPro"/>
</dbReference>
<dbReference type="EMBL" id="KN822160">
    <property type="protein sequence ID" value="KIM54189.1"/>
    <property type="molecule type" value="Genomic_DNA"/>
</dbReference>
<reference evidence="8 9" key="1">
    <citation type="submission" date="2014-04" db="EMBL/GenBank/DDBJ databases">
        <authorList>
            <consortium name="DOE Joint Genome Institute"/>
            <person name="Kuo A."/>
            <person name="Kohler A."/>
            <person name="Nagy L.G."/>
            <person name="Floudas D."/>
            <person name="Copeland A."/>
            <person name="Barry K.W."/>
            <person name="Cichocki N."/>
            <person name="Veneault-Fourrey C."/>
            <person name="LaButti K."/>
            <person name="Lindquist E.A."/>
            <person name="Lipzen A."/>
            <person name="Lundell T."/>
            <person name="Morin E."/>
            <person name="Murat C."/>
            <person name="Sun H."/>
            <person name="Tunlid A."/>
            <person name="Henrissat B."/>
            <person name="Grigoriev I.V."/>
            <person name="Hibbett D.S."/>
            <person name="Martin F."/>
            <person name="Nordberg H.P."/>
            <person name="Cantor M.N."/>
            <person name="Hua S.X."/>
        </authorList>
    </citation>
    <scope>NUCLEOTIDE SEQUENCE [LARGE SCALE GENOMIC DNA]</scope>
    <source>
        <strain evidence="8 9">Foug A</strain>
    </source>
</reference>
<feature type="transmembrane region" description="Helical" evidence="6">
    <location>
        <begin position="23"/>
        <end position="45"/>
    </location>
</feature>
<keyword evidence="4 6" id="KW-1133">Transmembrane helix</keyword>
<feature type="transmembrane region" description="Helical" evidence="6">
    <location>
        <begin position="52"/>
        <end position="69"/>
    </location>
</feature>